<dbReference type="PANTHER" id="PTHR43309">
    <property type="entry name" value="5-OXOPROLINASE SUBUNIT C"/>
    <property type="match status" value="1"/>
</dbReference>
<dbReference type="STRING" id="1850250.LPB142_05765"/>
<dbReference type="Gene3D" id="2.40.100.10">
    <property type="entry name" value="Cyclophilin-like"/>
    <property type="match status" value="1"/>
</dbReference>
<dbReference type="RefSeq" id="WP_071165785.1">
    <property type="nucleotide sequence ID" value="NZ_CP017781.1"/>
</dbReference>
<evidence type="ECO:0000313" key="6">
    <source>
        <dbReference type="Proteomes" id="UP000176562"/>
    </source>
</evidence>
<evidence type="ECO:0000313" key="5">
    <source>
        <dbReference type="EMBL" id="AOZ68885.1"/>
    </source>
</evidence>
<dbReference type="EMBL" id="CP017781">
    <property type="protein sequence ID" value="AOZ68885.1"/>
    <property type="molecule type" value="Genomic_DNA"/>
</dbReference>
<dbReference type="SMART" id="SM00797">
    <property type="entry name" value="AHS2"/>
    <property type="match status" value="1"/>
</dbReference>
<feature type="domain" description="Carboxyltransferase" evidence="4">
    <location>
        <begin position="27"/>
        <end position="303"/>
    </location>
</feature>
<dbReference type="KEGG" id="rhp:LPB142_05765"/>
<accession>A0A1D9MAH0</accession>
<dbReference type="Pfam" id="PF02626">
    <property type="entry name" value="CT_A_B"/>
    <property type="match status" value="1"/>
</dbReference>
<keyword evidence="3" id="KW-0067">ATP-binding</keyword>
<dbReference type="InterPro" id="IPR029000">
    <property type="entry name" value="Cyclophilin-like_dom_sf"/>
</dbReference>
<dbReference type="InterPro" id="IPR052708">
    <property type="entry name" value="PxpC"/>
</dbReference>
<dbReference type="Proteomes" id="UP000176562">
    <property type="component" value="Chromosome"/>
</dbReference>
<dbReference type="SUPFAM" id="SSF50891">
    <property type="entry name" value="Cyclophilin-like"/>
    <property type="match status" value="1"/>
</dbReference>
<keyword evidence="1" id="KW-0547">Nucleotide-binding</keyword>
<dbReference type="AlphaFoldDB" id="A0A1D9MAH0"/>
<evidence type="ECO:0000256" key="3">
    <source>
        <dbReference type="ARBA" id="ARBA00022840"/>
    </source>
</evidence>
<proteinExistence type="predicted"/>
<evidence type="ECO:0000256" key="1">
    <source>
        <dbReference type="ARBA" id="ARBA00022741"/>
    </source>
</evidence>
<dbReference type="GO" id="GO:0005524">
    <property type="term" value="F:ATP binding"/>
    <property type="evidence" value="ECO:0007669"/>
    <property type="project" value="UniProtKB-KW"/>
</dbReference>
<gene>
    <name evidence="5" type="ORF">LPB142_05765</name>
</gene>
<evidence type="ECO:0000259" key="4">
    <source>
        <dbReference type="SMART" id="SM00797"/>
    </source>
</evidence>
<name>A0A1D9MAH0_9RHOB</name>
<keyword evidence="2 5" id="KW-0378">Hydrolase</keyword>
<dbReference type="GO" id="GO:0016787">
    <property type="term" value="F:hydrolase activity"/>
    <property type="evidence" value="ECO:0007669"/>
    <property type="project" value="UniProtKB-KW"/>
</dbReference>
<sequence>MSAPRLHVRAAGPLVSVQDPGRPGFARFGVPQSGPLDRLAFAAANRALGNPATAAAIEVSLGGLTVEAEGAALRVAVAGGGFLLRHGARETGGWQVLTLAPGAPLTLRPGPWGSWAYLAVAGGLVAPRWLGSAATHWASGLGGGAVAAGAVFEIGAPAAPGRAEGPFPCPVLARPTPRLPVTIGPQEGCFSLETLEIFKTARWRITPARDRMGTRLAGPALPIAAALDMPSGPILRGAVQVSGDGVASVLTADHQTTGGYPRIATVLDGALDGFAQLRPGAAIRFEPVTPAVALARARTRAAAVSRYLAGLAR</sequence>
<organism evidence="5 6">
    <name type="scientific">Rhodobacter xanthinilyticus</name>
    <dbReference type="NCBI Taxonomy" id="1850250"/>
    <lineage>
        <taxon>Bacteria</taxon>
        <taxon>Pseudomonadati</taxon>
        <taxon>Pseudomonadota</taxon>
        <taxon>Alphaproteobacteria</taxon>
        <taxon>Rhodobacterales</taxon>
        <taxon>Rhodobacter group</taxon>
        <taxon>Rhodobacter</taxon>
    </lineage>
</organism>
<keyword evidence="6" id="KW-1185">Reference proteome</keyword>
<evidence type="ECO:0000256" key="2">
    <source>
        <dbReference type="ARBA" id="ARBA00022801"/>
    </source>
</evidence>
<dbReference type="InterPro" id="IPR003778">
    <property type="entry name" value="CT_A_B"/>
</dbReference>
<reference evidence="5 6" key="1">
    <citation type="submission" date="2016-10" db="EMBL/GenBank/DDBJ databases">
        <title>Rhodobacter sp. LPB0142, isolated from sea water.</title>
        <authorList>
            <person name="Kim E."/>
            <person name="Yi H."/>
        </authorList>
    </citation>
    <scope>NUCLEOTIDE SEQUENCE [LARGE SCALE GENOMIC DNA]</scope>
    <source>
        <strain evidence="5 6">LPB0142</strain>
    </source>
</reference>
<dbReference type="PANTHER" id="PTHR43309:SF3">
    <property type="entry name" value="5-OXOPROLINASE SUBUNIT C"/>
    <property type="match status" value="1"/>
</dbReference>
<protein>
    <submittedName>
        <fullName evidence="5">Allophanate hydrolase</fullName>
    </submittedName>
</protein>